<dbReference type="InterPro" id="IPR027417">
    <property type="entry name" value="P-loop_NTPase"/>
</dbReference>
<accession>A0A7R8V0N9</accession>
<evidence type="ECO:0000256" key="1">
    <source>
        <dbReference type="SAM" id="Phobius"/>
    </source>
</evidence>
<dbReference type="FunCoup" id="A0A7R8V0N9">
    <property type="interactions" value="1"/>
</dbReference>
<keyword evidence="1" id="KW-0812">Transmembrane</keyword>
<sequence>MGDSDKEIKIIPKKQKRLRKLVAGDNPPVNVAAGKLIAFRTIGICFLIAVVIGLATTHPNAFHEFIRSYREQYHLMVYGTSNYCSRLFNFKDLLRILRENVYGQEKALDKIETIFRLHGNLSSIAIVGTAGVGKTYFINLVRNYYPWKDNVHHYVWSTYSEKDEDKFDQVNQFISKLSTCGHNIILIDDLLPKDKDFVLEYQHSVEKALSNSSRSIKLTVVYVFHIPRYTEASKTSYQDNMKYLENLGNIKTVIFNELTDLNVEKCIRKISSDLNVRLTQKQILDILRSIDVIKVGCKTVHAKITKYSEYML</sequence>
<evidence type="ECO:0000313" key="2">
    <source>
        <dbReference type="EMBL" id="CAD7090680.1"/>
    </source>
</evidence>
<proteinExistence type="predicted"/>
<dbReference type="AlphaFoldDB" id="A0A7R8V0N9"/>
<dbReference type="Gene3D" id="3.40.50.300">
    <property type="entry name" value="P-loop containing nucleotide triphosphate hydrolases"/>
    <property type="match status" value="1"/>
</dbReference>
<reference evidence="2 3" key="1">
    <citation type="submission" date="2020-11" db="EMBL/GenBank/DDBJ databases">
        <authorList>
            <person name="Wallbank WR R."/>
            <person name="Pardo Diaz C."/>
            <person name="Kozak K."/>
            <person name="Martin S."/>
            <person name="Jiggins C."/>
            <person name="Moest M."/>
            <person name="Warren A I."/>
            <person name="Generalovic N T."/>
            <person name="Byers J.R.P. K."/>
            <person name="Montejo-Kovacevich G."/>
            <person name="Yen C E."/>
        </authorList>
    </citation>
    <scope>NUCLEOTIDE SEQUENCE [LARGE SCALE GENOMIC DNA]</scope>
</reference>
<dbReference type="OrthoDB" id="8191652at2759"/>
<dbReference type="EMBL" id="LR899013">
    <property type="protein sequence ID" value="CAD7090680.1"/>
    <property type="molecule type" value="Genomic_DNA"/>
</dbReference>
<organism evidence="2 3">
    <name type="scientific">Hermetia illucens</name>
    <name type="common">Black soldier fly</name>
    <dbReference type="NCBI Taxonomy" id="343691"/>
    <lineage>
        <taxon>Eukaryota</taxon>
        <taxon>Metazoa</taxon>
        <taxon>Ecdysozoa</taxon>
        <taxon>Arthropoda</taxon>
        <taxon>Hexapoda</taxon>
        <taxon>Insecta</taxon>
        <taxon>Pterygota</taxon>
        <taxon>Neoptera</taxon>
        <taxon>Endopterygota</taxon>
        <taxon>Diptera</taxon>
        <taxon>Brachycera</taxon>
        <taxon>Stratiomyomorpha</taxon>
        <taxon>Stratiomyidae</taxon>
        <taxon>Hermetiinae</taxon>
        <taxon>Hermetia</taxon>
    </lineage>
</organism>
<dbReference type="SUPFAM" id="SSF52540">
    <property type="entry name" value="P-loop containing nucleoside triphosphate hydrolases"/>
    <property type="match status" value="1"/>
</dbReference>
<evidence type="ECO:0000313" key="3">
    <source>
        <dbReference type="Proteomes" id="UP000594454"/>
    </source>
</evidence>
<dbReference type="InParanoid" id="A0A7R8V0N9"/>
<gene>
    <name evidence="2" type="ORF">HERILL_LOCUS13148</name>
</gene>
<evidence type="ECO:0008006" key="4">
    <source>
        <dbReference type="Google" id="ProtNLM"/>
    </source>
</evidence>
<dbReference type="OMA" id="CKTVRAK"/>
<protein>
    <recommendedName>
        <fullName evidence="4">AAA+ ATPase domain-containing protein</fullName>
    </recommendedName>
</protein>
<keyword evidence="3" id="KW-1185">Reference proteome</keyword>
<keyword evidence="1" id="KW-1133">Transmembrane helix</keyword>
<feature type="transmembrane region" description="Helical" evidence="1">
    <location>
        <begin position="37"/>
        <end position="57"/>
    </location>
</feature>
<dbReference type="Proteomes" id="UP000594454">
    <property type="component" value="Chromosome 5"/>
</dbReference>
<keyword evidence="1" id="KW-0472">Membrane</keyword>
<name>A0A7R8V0N9_HERIL</name>